<protein>
    <recommendedName>
        <fullName evidence="3">Homeodomain-like domain-containing protein</fullName>
    </recommendedName>
</protein>
<dbReference type="Proteomes" id="UP000249610">
    <property type="component" value="Unassembled WGS sequence"/>
</dbReference>
<accession>A0A327P788</accession>
<reference evidence="1 2" key="1">
    <citation type="submission" date="2018-06" db="EMBL/GenBank/DDBJ databases">
        <title>Genomic Encyclopedia of Archaeal and Bacterial Type Strains, Phase II (KMG-II): from individual species to whole genera.</title>
        <authorList>
            <person name="Goeker M."/>
        </authorList>
    </citation>
    <scope>NUCLEOTIDE SEQUENCE [LARGE SCALE GENOMIC DNA]</scope>
    <source>
        <strain evidence="1 2">DSM 23446</strain>
    </source>
</reference>
<dbReference type="AlphaFoldDB" id="A0A327P788"/>
<name>A0A327P788_9BACT</name>
<dbReference type="EMBL" id="QLLK01000008">
    <property type="protein sequence ID" value="RAI88110.1"/>
    <property type="molecule type" value="Genomic_DNA"/>
</dbReference>
<keyword evidence="2" id="KW-1185">Reference proteome</keyword>
<proteinExistence type="predicted"/>
<evidence type="ECO:0008006" key="3">
    <source>
        <dbReference type="Google" id="ProtNLM"/>
    </source>
</evidence>
<organism evidence="1 2">
    <name type="scientific">Algoriphagus yeomjeoni</name>
    <dbReference type="NCBI Taxonomy" id="291403"/>
    <lineage>
        <taxon>Bacteria</taxon>
        <taxon>Pseudomonadati</taxon>
        <taxon>Bacteroidota</taxon>
        <taxon>Cytophagia</taxon>
        <taxon>Cytophagales</taxon>
        <taxon>Cyclobacteriaceae</taxon>
        <taxon>Algoriphagus</taxon>
    </lineage>
</organism>
<evidence type="ECO:0000313" key="2">
    <source>
        <dbReference type="Proteomes" id="UP000249610"/>
    </source>
</evidence>
<evidence type="ECO:0000313" key="1">
    <source>
        <dbReference type="EMBL" id="RAI88110.1"/>
    </source>
</evidence>
<gene>
    <name evidence="1" type="ORF">LV83_03028</name>
</gene>
<comment type="caution">
    <text evidence="1">The sequence shown here is derived from an EMBL/GenBank/DDBJ whole genome shotgun (WGS) entry which is preliminary data.</text>
</comment>
<sequence>MANRPITMNKIRQILRGHFEVHGSKQLSKLTGVSRNTIKSYLRRFQETGMLFDEVNELSDEGLAQLILGPPSPLHQSDKLEVLLPLLPGIVKQLRKKGMTRQRLWEDNFEIA</sequence>